<protein>
    <submittedName>
        <fullName evidence="2">Uncharacterized protein</fullName>
    </submittedName>
</protein>
<dbReference type="HOGENOM" id="CLU_1896559_0_0_1"/>
<dbReference type="Proteomes" id="UP000054477">
    <property type="component" value="Unassembled WGS sequence"/>
</dbReference>
<reference evidence="3" key="2">
    <citation type="submission" date="2015-01" db="EMBL/GenBank/DDBJ databases">
        <title>Evolutionary Origins and Diversification of the Mycorrhizal Mutualists.</title>
        <authorList>
            <consortium name="DOE Joint Genome Institute"/>
            <consortium name="Mycorrhizal Genomics Consortium"/>
            <person name="Kohler A."/>
            <person name="Kuo A."/>
            <person name="Nagy L.G."/>
            <person name="Floudas D."/>
            <person name="Copeland A."/>
            <person name="Barry K.W."/>
            <person name="Cichocki N."/>
            <person name="Veneault-Fourrey C."/>
            <person name="LaButti K."/>
            <person name="Lindquist E.A."/>
            <person name="Lipzen A."/>
            <person name="Lundell T."/>
            <person name="Morin E."/>
            <person name="Murat C."/>
            <person name="Riley R."/>
            <person name="Ohm R."/>
            <person name="Sun H."/>
            <person name="Tunlid A."/>
            <person name="Henrissat B."/>
            <person name="Grigoriev I.V."/>
            <person name="Hibbett D.S."/>
            <person name="Martin F."/>
        </authorList>
    </citation>
    <scope>NUCLEOTIDE SEQUENCE [LARGE SCALE GENOMIC DNA]</scope>
    <source>
        <strain evidence="3">LaAM-08-1</strain>
    </source>
</reference>
<keyword evidence="3" id="KW-1185">Reference proteome</keyword>
<proteinExistence type="predicted"/>
<evidence type="ECO:0000313" key="2">
    <source>
        <dbReference type="EMBL" id="KIJ92280.1"/>
    </source>
</evidence>
<evidence type="ECO:0000313" key="3">
    <source>
        <dbReference type="Proteomes" id="UP000054477"/>
    </source>
</evidence>
<gene>
    <name evidence="2" type="ORF">K443DRAFT_685363</name>
</gene>
<evidence type="ECO:0000256" key="1">
    <source>
        <dbReference type="SAM" id="MobiDB-lite"/>
    </source>
</evidence>
<dbReference type="EMBL" id="KN838921">
    <property type="protein sequence ID" value="KIJ92280.1"/>
    <property type="molecule type" value="Genomic_DNA"/>
</dbReference>
<feature type="region of interest" description="Disordered" evidence="1">
    <location>
        <begin position="13"/>
        <end position="58"/>
    </location>
</feature>
<organism evidence="2 3">
    <name type="scientific">Laccaria amethystina LaAM-08-1</name>
    <dbReference type="NCBI Taxonomy" id="1095629"/>
    <lineage>
        <taxon>Eukaryota</taxon>
        <taxon>Fungi</taxon>
        <taxon>Dikarya</taxon>
        <taxon>Basidiomycota</taxon>
        <taxon>Agaricomycotina</taxon>
        <taxon>Agaricomycetes</taxon>
        <taxon>Agaricomycetidae</taxon>
        <taxon>Agaricales</taxon>
        <taxon>Agaricineae</taxon>
        <taxon>Hydnangiaceae</taxon>
        <taxon>Laccaria</taxon>
    </lineage>
</organism>
<dbReference type="AlphaFoldDB" id="A0A0C9WNU5"/>
<sequence>MGSEFLCKAVKPNRGQISGSRCSSAPPDLQPIKPLTPNTSTPARRHLQPPPRSFSKPYPYRLSKFSPRTAIFSALESPSTRSHKAYPNPGGVWLVRVGRFSQVNGFLWALTPLIKSGFLRHWLSLRMAEAAHKR</sequence>
<name>A0A0C9WNU5_9AGAR</name>
<accession>A0A0C9WNU5</accession>
<reference evidence="2 3" key="1">
    <citation type="submission" date="2014-04" db="EMBL/GenBank/DDBJ databases">
        <authorList>
            <consortium name="DOE Joint Genome Institute"/>
            <person name="Kuo A."/>
            <person name="Kohler A."/>
            <person name="Nagy L.G."/>
            <person name="Floudas D."/>
            <person name="Copeland A."/>
            <person name="Barry K.W."/>
            <person name="Cichocki N."/>
            <person name="Veneault-Fourrey C."/>
            <person name="LaButti K."/>
            <person name="Lindquist E.A."/>
            <person name="Lipzen A."/>
            <person name="Lundell T."/>
            <person name="Morin E."/>
            <person name="Murat C."/>
            <person name="Sun H."/>
            <person name="Tunlid A."/>
            <person name="Henrissat B."/>
            <person name="Grigoriev I.V."/>
            <person name="Hibbett D.S."/>
            <person name="Martin F."/>
            <person name="Nordberg H.P."/>
            <person name="Cantor M.N."/>
            <person name="Hua S.X."/>
        </authorList>
    </citation>
    <scope>NUCLEOTIDE SEQUENCE [LARGE SCALE GENOMIC DNA]</scope>
    <source>
        <strain evidence="2 3">LaAM-08-1</strain>
    </source>
</reference>